<organism evidence="1 2">
    <name type="scientific">Salinisphaera dokdonensis CL-ES53</name>
    <dbReference type="NCBI Taxonomy" id="1304272"/>
    <lineage>
        <taxon>Bacteria</taxon>
        <taxon>Pseudomonadati</taxon>
        <taxon>Pseudomonadota</taxon>
        <taxon>Gammaproteobacteria</taxon>
        <taxon>Salinisphaerales</taxon>
        <taxon>Salinisphaeraceae</taxon>
        <taxon>Salinisphaera</taxon>
    </lineage>
</organism>
<dbReference type="Proteomes" id="UP001460888">
    <property type="component" value="Unassembled WGS sequence"/>
</dbReference>
<dbReference type="SUPFAM" id="SSF51556">
    <property type="entry name" value="Metallo-dependent hydrolases"/>
    <property type="match status" value="1"/>
</dbReference>
<reference evidence="1 2" key="1">
    <citation type="submission" date="2013-03" db="EMBL/GenBank/DDBJ databases">
        <title>Salinisphaera dokdonensis CL-ES53 Genome Sequencing.</title>
        <authorList>
            <person name="Li C."/>
            <person name="Lai Q."/>
            <person name="Shao Z."/>
        </authorList>
    </citation>
    <scope>NUCLEOTIDE SEQUENCE [LARGE SCALE GENOMIC DNA]</scope>
    <source>
        <strain evidence="1 2">CL-ES53</strain>
    </source>
</reference>
<proteinExistence type="predicted"/>
<dbReference type="Gene3D" id="3.20.20.140">
    <property type="entry name" value="Metal-dependent hydrolases"/>
    <property type="match status" value="1"/>
</dbReference>
<dbReference type="RefSeq" id="WP_353110903.1">
    <property type="nucleotide sequence ID" value="NZ_APND01000002.1"/>
</dbReference>
<dbReference type="InterPro" id="IPR032466">
    <property type="entry name" value="Metal_Hydrolase"/>
</dbReference>
<keyword evidence="2" id="KW-1185">Reference proteome</keyword>
<dbReference type="EMBL" id="APND01000002">
    <property type="protein sequence ID" value="MES1929415.1"/>
    <property type="molecule type" value="Genomic_DNA"/>
</dbReference>
<accession>A0ABV2B1E3</accession>
<comment type="caution">
    <text evidence="1">The sequence shown here is derived from an EMBL/GenBank/DDBJ whole genome shotgun (WGS) entry which is preliminary data.</text>
</comment>
<evidence type="ECO:0000313" key="1">
    <source>
        <dbReference type="EMBL" id="MES1929415.1"/>
    </source>
</evidence>
<sequence length="409" mass="44358">MLRRWSIRLLITVVVMAAIAVLAVAGWRAALDRYAGGWTHEPEDAAWVLPETAQDLIDDTFDHLDGAVVDHRVGLLTDGQLAAAAVDEGAQAGSEATPPGGPFDWARRVARRHAAGMGDGVFADAEYVSRLLRQIEAMPGDYRARVFARDAVYDAQGERDDAATTDFVANAYVVWLAERAPGRLVPVVSVHPAREDAAKALNQWAERGVTHVSWLPVAQRIDLDGQAAIAAYAAMAGEEMTLHTRVGHWESANGEKDTIDPAALKPALDAGVDVSVAIGDVDTAPGVDVMESLFALLRQPAYNAHLSVELGNALEAGRLTDVLPPLLQHPQFFDRMRYASAYPDPAWARAIDPARLADHDFIDPALVEPLRAIYDVNPLLFALVTLRNVRLPTTGLHFPASVFTHERDS</sequence>
<evidence type="ECO:0000313" key="2">
    <source>
        <dbReference type="Proteomes" id="UP001460888"/>
    </source>
</evidence>
<gene>
    <name evidence="1" type="ORF">SADO_09162</name>
</gene>
<name>A0ABV2B1E3_9GAMM</name>
<protein>
    <submittedName>
        <fullName evidence="1">Amidohydrolase 2</fullName>
    </submittedName>
</protein>